<reference evidence="2" key="1">
    <citation type="journal article" date="2014" name="Front. Microbiol.">
        <title>High frequency of phylogenetically diverse reductive dehalogenase-homologous genes in deep subseafloor sedimentary metagenomes.</title>
        <authorList>
            <person name="Kawai M."/>
            <person name="Futagami T."/>
            <person name="Toyoda A."/>
            <person name="Takaki Y."/>
            <person name="Nishi S."/>
            <person name="Hori S."/>
            <person name="Arai W."/>
            <person name="Tsubouchi T."/>
            <person name="Morono Y."/>
            <person name="Uchiyama I."/>
            <person name="Ito T."/>
            <person name="Fujiyama A."/>
            <person name="Inagaki F."/>
            <person name="Takami H."/>
        </authorList>
    </citation>
    <scope>NUCLEOTIDE SEQUENCE</scope>
    <source>
        <strain evidence="2">Expedition CK06-06</strain>
    </source>
</reference>
<keyword evidence="1" id="KW-0472">Membrane</keyword>
<feature type="non-terminal residue" evidence="2">
    <location>
        <position position="1"/>
    </location>
</feature>
<sequence length="62" mass="7088">EKTPDGLFDYIVGYKFGGVVNSVFFAALLLREIERTDREIDNLVYDLYGLSDEERKIVKAEG</sequence>
<gene>
    <name evidence="2" type="ORF">S03H2_45238</name>
</gene>
<comment type="caution">
    <text evidence="2">The sequence shown here is derived from an EMBL/GenBank/DDBJ whole genome shotgun (WGS) entry which is preliminary data.</text>
</comment>
<proteinExistence type="predicted"/>
<keyword evidence="1" id="KW-1133">Transmembrane helix</keyword>
<feature type="transmembrane region" description="Helical" evidence="1">
    <location>
        <begin position="12"/>
        <end position="30"/>
    </location>
</feature>
<name>X1JI44_9ZZZZ</name>
<organism evidence="2">
    <name type="scientific">marine sediment metagenome</name>
    <dbReference type="NCBI Taxonomy" id="412755"/>
    <lineage>
        <taxon>unclassified sequences</taxon>
        <taxon>metagenomes</taxon>
        <taxon>ecological metagenomes</taxon>
    </lineage>
</organism>
<dbReference type="EMBL" id="BARU01028334">
    <property type="protein sequence ID" value="GAH69413.1"/>
    <property type="molecule type" value="Genomic_DNA"/>
</dbReference>
<evidence type="ECO:0000256" key="1">
    <source>
        <dbReference type="SAM" id="Phobius"/>
    </source>
</evidence>
<accession>X1JI44</accession>
<protein>
    <submittedName>
        <fullName evidence="2">Uncharacterized protein</fullName>
    </submittedName>
</protein>
<dbReference type="AlphaFoldDB" id="X1JI44"/>
<keyword evidence="1" id="KW-0812">Transmembrane</keyword>
<evidence type="ECO:0000313" key="2">
    <source>
        <dbReference type="EMBL" id="GAH69413.1"/>
    </source>
</evidence>